<accession>A0A6C0ACZ8</accession>
<dbReference type="AlphaFoldDB" id="A0A6C0ACZ8"/>
<sequence>MSIVWLKLSKEKRGLDWSIKDSQRGKRGLDWINQRCRMI</sequence>
<evidence type="ECO:0000313" key="1">
    <source>
        <dbReference type="EMBL" id="QHS77313.1"/>
    </source>
</evidence>
<reference evidence="1" key="1">
    <citation type="journal article" date="2020" name="Nature">
        <title>Giant virus diversity and host interactions through global metagenomics.</title>
        <authorList>
            <person name="Schulz F."/>
            <person name="Roux S."/>
            <person name="Paez-Espino D."/>
            <person name="Jungbluth S."/>
            <person name="Walsh D.A."/>
            <person name="Denef V.J."/>
            <person name="McMahon K.D."/>
            <person name="Konstantinidis K.T."/>
            <person name="Eloe-Fadrosh E.A."/>
            <person name="Kyrpides N.C."/>
            <person name="Woyke T."/>
        </authorList>
    </citation>
    <scope>NUCLEOTIDE SEQUENCE</scope>
    <source>
        <strain evidence="1">GVMAG-S-1004661-13</strain>
    </source>
</reference>
<protein>
    <submittedName>
        <fullName evidence="1">Uncharacterized protein</fullName>
    </submittedName>
</protein>
<dbReference type="EMBL" id="MN740544">
    <property type="protein sequence ID" value="QHS77313.1"/>
    <property type="molecule type" value="Genomic_DNA"/>
</dbReference>
<organism evidence="1">
    <name type="scientific">viral metagenome</name>
    <dbReference type="NCBI Taxonomy" id="1070528"/>
    <lineage>
        <taxon>unclassified sequences</taxon>
        <taxon>metagenomes</taxon>
        <taxon>organismal metagenomes</taxon>
    </lineage>
</organism>
<name>A0A6C0ACZ8_9ZZZZ</name>
<proteinExistence type="predicted"/>